<keyword evidence="3" id="KW-0732">Signal</keyword>
<dbReference type="Gene3D" id="2.40.420.20">
    <property type="match status" value="1"/>
</dbReference>
<keyword evidence="2" id="KW-0813">Transport</keyword>
<evidence type="ECO:0000259" key="9">
    <source>
        <dbReference type="Pfam" id="PF25975"/>
    </source>
</evidence>
<dbReference type="GO" id="GO:0046914">
    <property type="term" value="F:transition metal ion binding"/>
    <property type="evidence" value="ECO:0007669"/>
    <property type="project" value="TreeGrafter"/>
</dbReference>
<dbReference type="PANTHER" id="PTHR30097">
    <property type="entry name" value="CATION EFFLUX SYSTEM PROTEIN CUSB"/>
    <property type="match status" value="1"/>
</dbReference>
<dbReference type="GO" id="GO:0030288">
    <property type="term" value="C:outer membrane-bounded periplasmic space"/>
    <property type="evidence" value="ECO:0007669"/>
    <property type="project" value="TreeGrafter"/>
</dbReference>
<dbReference type="AlphaFoldDB" id="A0A7X5QXU4"/>
<evidence type="ECO:0000313" key="10">
    <source>
        <dbReference type="EMBL" id="NID17346.1"/>
    </source>
</evidence>
<dbReference type="Gene3D" id="2.40.30.170">
    <property type="match status" value="1"/>
</dbReference>
<evidence type="ECO:0000256" key="2">
    <source>
        <dbReference type="ARBA" id="ARBA00022448"/>
    </source>
</evidence>
<dbReference type="InterPro" id="IPR058649">
    <property type="entry name" value="CzcB_C"/>
</dbReference>
<organism evidence="10 11">
    <name type="scientific">Luteibacter yeojuensis</name>
    <dbReference type="NCBI Taxonomy" id="345309"/>
    <lineage>
        <taxon>Bacteria</taxon>
        <taxon>Pseudomonadati</taxon>
        <taxon>Pseudomonadota</taxon>
        <taxon>Gammaproteobacteria</taxon>
        <taxon>Lysobacterales</taxon>
        <taxon>Rhodanobacteraceae</taxon>
        <taxon>Luteibacter</taxon>
    </lineage>
</organism>
<dbReference type="InterPro" id="IPR051909">
    <property type="entry name" value="MFP_Cation_Efflux"/>
</dbReference>
<accession>A0A7X5QXU4</accession>
<proteinExistence type="inferred from homology"/>
<dbReference type="RefSeq" id="WP_166701164.1">
    <property type="nucleotide sequence ID" value="NZ_JAAQTL010000003.1"/>
</dbReference>
<evidence type="ECO:0000256" key="4">
    <source>
        <dbReference type="ARBA" id="ARBA00023065"/>
    </source>
</evidence>
<dbReference type="FunFam" id="2.40.30.170:FF:000010">
    <property type="entry name" value="Efflux RND transporter periplasmic adaptor subunit"/>
    <property type="match status" value="1"/>
</dbReference>
<reference evidence="10 11" key="1">
    <citation type="journal article" date="2006" name="Int. J. Syst. Evol. Microbiol.">
        <title>Dyella yeojuensis sp. nov., isolated from greenhouse soil in Korea.</title>
        <authorList>
            <person name="Kim B.Y."/>
            <person name="Weon H.Y."/>
            <person name="Lee K.H."/>
            <person name="Seok S.J."/>
            <person name="Kwon S.W."/>
            <person name="Go S.J."/>
            <person name="Stackebrandt E."/>
        </authorList>
    </citation>
    <scope>NUCLEOTIDE SEQUENCE [LARGE SCALE GENOMIC DNA]</scope>
    <source>
        <strain evidence="10 11">DSM 17673</strain>
    </source>
</reference>
<dbReference type="Pfam" id="PF19335">
    <property type="entry name" value="HMBD"/>
    <property type="match status" value="1"/>
</dbReference>
<feature type="domain" description="CusB-like beta-barrel" evidence="8">
    <location>
        <begin position="246"/>
        <end position="323"/>
    </location>
</feature>
<evidence type="ECO:0000256" key="5">
    <source>
        <dbReference type="SAM" id="MobiDB-lite"/>
    </source>
</evidence>
<evidence type="ECO:0000259" key="6">
    <source>
        <dbReference type="Pfam" id="PF19335"/>
    </source>
</evidence>
<dbReference type="InterPro" id="IPR045800">
    <property type="entry name" value="HMBD"/>
</dbReference>
<name>A0A7X5QXU4_9GAMM</name>
<keyword evidence="4" id="KW-0406">Ion transport</keyword>
<evidence type="ECO:0000256" key="1">
    <source>
        <dbReference type="ARBA" id="ARBA00009477"/>
    </source>
</evidence>
<dbReference type="Pfam" id="PF25954">
    <property type="entry name" value="Beta-barrel_RND_2"/>
    <property type="match status" value="1"/>
</dbReference>
<feature type="domain" description="CzcB-like C-terminal circularly permuted SH3-like" evidence="9">
    <location>
        <begin position="331"/>
        <end position="389"/>
    </location>
</feature>
<feature type="region of interest" description="Disordered" evidence="5">
    <location>
        <begin position="401"/>
        <end position="433"/>
    </location>
</feature>
<dbReference type="Pfam" id="PF25919">
    <property type="entry name" value="BSH_CusB"/>
    <property type="match status" value="1"/>
</dbReference>
<dbReference type="EMBL" id="JAAQTL010000003">
    <property type="protein sequence ID" value="NID17346.1"/>
    <property type="molecule type" value="Genomic_DNA"/>
</dbReference>
<feature type="domain" description="Heavy metal binding" evidence="6">
    <location>
        <begin position="50"/>
        <end position="76"/>
    </location>
</feature>
<dbReference type="GO" id="GO:0022857">
    <property type="term" value="F:transmembrane transporter activity"/>
    <property type="evidence" value="ECO:0007669"/>
    <property type="project" value="InterPro"/>
</dbReference>
<comment type="caution">
    <text evidence="10">The sequence shown here is derived from an EMBL/GenBank/DDBJ whole genome shotgun (WGS) entry which is preliminary data.</text>
</comment>
<gene>
    <name evidence="10" type="ORF">HBF32_17865</name>
</gene>
<protein>
    <submittedName>
        <fullName evidence="10">Efflux RND transporter periplasmic adaptor subunit</fullName>
    </submittedName>
</protein>
<dbReference type="GO" id="GO:0016020">
    <property type="term" value="C:membrane"/>
    <property type="evidence" value="ECO:0007669"/>
    <property type="project" value="InterPro"/>
</dbReference>
<dbReference type="InterPro" id="IPR058790">
    <property type="entry name" value="BSH_CusB"/>
</dbReference>
<dbReference type="GO" id="GO:0060003">
    <property type="term" value="P:copper ion export"/>
    <property type="evidence" value="ECO:0007669"/>
    <property type="project" value="TreeGrafter"/>
</dbReference>
<evidence type="ECO:0000259" key="7">
    <source>
        <dbReference type="Pfam" id="PF25919"/>
    </source>
</evidence>
<evidence type="ECO:0000256" key="3">
    <source>
        <dbReference type="ARBA" id="ARBA00022729"/>
    </source>
</evidence>
<feature type="domain" description="CusB-like barrel-sandwich hybrid" evidence="7">
    <location>
        <begin position="126"/>
        <end position="242"/>
    </location>
</feature>
<evidence type="ECO:0000313" key="11">
    <source>
        <dbReference type="Proteomes" id="UP000518878"/>
    </source>
</evidence>
<dbReference type="Pfam" id="PF25975">
    <property type="entry name" value="CzcB_C"/>
    <property type="match status" value="1"/>
</dbReference>
<dbReference type="GO" id="GO:0015679">
    <property type="term" value="P:plasma membrane copper ion transport"/>
    <property type="evidence" value="ECO:0007669"/>
    <property type="project" value="TreeGrafter"/>
</dbReference>
<evidence type="ECO:0000259" key="8">
    <source>
        <dbReference type="Pfam" id="PF25954"/>
    </source>
</evidence>
<sequence>MNRSVRISLVALVLLAVATVAYFIGRHGATSSAPGFRQGAAKPSAKAPLYWYDPMVPEQHFDHPGLSPMGMEMIPKVADEGASGGVRIDAATRQSLGLRTALVERRVMASTVDVPGNVTWDARQAVTVSARVDGVVQRLDVRAPFTAVTQGAPLLSLLAPQWRSALAEAEALRHVQSPDARALREASQARLRVLGLPPGDRLTTGGDGAAILLHAPQAGIVTTLDVREGQRVSAGQTLMTINGIDTVWVEAAIPQGQLAVVHPGMPVSVRTDAWPGRAFAGKVETLLPDIDATTRAQRARIVLANPDGALVPGMFAHIALTGSEAAPTLVVPDEALIADGRGTRVIVAGQGERFHPTPVVTGRTAAGMTEIRDGLSAGQRIVVSGQFLIDSEANLSGALGRLEGASHPSSAPPPVAGEGDMSGMRGTQPERRP</sequence>
<dbReference type="FunFam" id="2.40.420.20:FF:000003">
    <property type="entry name" value="Cation efflux system protein cusB"/>
    <property type="match status" value="1"/>
</dbReference>
<dbReference type="InterPro" id="IPR058792">
    <property type="entry name" value="Beta-barrel_RND_2"/>
</dbReference>
<keyword evidence="11" id="KW-1185">Reference proteome</keyword>
<dbReference type="SUPFAM" id="SSF111369">
    <property type="entry name" value="HlyD-like secretion proteins"/>
    <property type="match status" value="1"/>
</dbReference>
<dbReference type="Proteomes" id="UP000518878">
    <property type="component" value="Unassembled WGS sequence"/>
</dbReference>
<dbReference type="NCBIfam" id="TIGR01730">
    <property type="entry name" value="RND_mfp"/>
    <property type="match status" value="1"/>
</dbReference>
<comment type="similarity">
    <text evidence="1">Belongs to the membrane fusion protein (MFP) (TC 8.A.1) family.</text>
</comment>
<dbReference type="InterPro" id="IPR006143">
    <property type="entry name" value="RND_pump_MFP"/>
</dbReference>
<dbReference type="PANTHER" id="PTHR30097:SF15">
    <property type="entry name" value="CATION EFFLUX SYSTEM PROTEIN CUSB"/>
    <property type="match status" value="1"/>
</dbReference>